<dbReference type="EMBL" id="CP144752">
    <property type="protein sequence ID" value="WVZ88610.1"/>
    <property type="molecule type" value="Genomic_DNA"/>
</dbReference>
<gene>
    <name evidence="1" type="ORF">U9M48_035110</name>
</gene>
<evidence type="ECO:0000313" key="2">
    <source>
        <dbReference type="Proteomes" id="UP001341281"/>
    </source>
</evidence>
<protein>
    <submittedName>
        <fullName evidence="1">Uncharacterized protein</fullName>
    </submittedName>
</protein>
<reference evidence="1 2" key="1">
    <citation type="submission" date="2024-02" db="EMBL/GenBank/DDBJ databases">
        <title>High-quality chromosome-scale genome assembly of Pensacola bahiagrass (Paspalum notatum Flugge var. saurae).</title>
        <authorList>
            <person name="Vega J.M."/>
            <person name="Podio M."/>
            <person name="Orjuela J."/>
            <person name="Siena L.A."/>
            <person name="Pessino S.C."/>
            <person name="Combes M.C."/>
            <person name="Mariac C."/>
            <person name="Albertini E."/>
            <person name="Pupilli F."/>
            <person name="Ortiz J.P.A."/>
            <person name="Leblanc O."/>
        </authorList>
    </citation>
    <scope>NUCLEOTIDE SEQUENCE [LARGE SCALE GENOMIC DNA]</scope>
    <source>
        <strain evidence="1">R1</strain>
        <tissue evidence="1">Leaf</tissue>
    </source>
</reference>
<organism evidence="1 2">
    <name type="scientific">Paspalum notatum var. saurae</name>
    <dbReference type="NCBI Taxonomy" id="547442"/>
    <lineage>
        <taxon>Eukaryota</taxon>
        <taxon>Viridiplantae</taxon>
        <taxon>Streptophyta</taxon>
        <taxon>Embryophyta</taxon>
        <taxon>Tracheophyta</taxon>
        <taxon>Spermatophyta</taxon>
        <taxon>Magnoliopsida</taxon>
        <taxon>Liliopsida</taxon>
        <taxon>Poales</taxon>
        <taxon>Poaceae</taxon>
        <taxon>PACMAD clade</taxon>
        <taxon>Panicoideae</taxon>
        <taxon>Andropogonodae</taxon>
        <taxon>Paspaleae</taxon>
        <taxon>Paspalinae</taxon>
        <taxon>Paspalum</taxon>
    </lineage>
</organism>
<dbReference type="Proteomes" id="UP001341281">
    <property type="component" value="Chromosome 08"/>
</dbReference>
<dbReference type="AlphaFoldDB" id="A0AAQ3UEJ8"/>
<accession>A0AAQ3UEJ8</accession>
<sequence length="63" mass="7334">MVIQTTNNIGHLAIGVKKIFRVKTVGTGRLEIRRISFLVQYDEIKSRLSLLWHLQNQRLITDT</sequence>
<name>A0AAQ3UEJ8_PASNO</name>
<keyword evidence="2" id="KW-1185">Reference proteome</keyword>
<evidence type="ECO:0000313" key="1">
    <source>
        <dbReference type="EMBL" id="WVZ88610.1"/>
    </source>
</evidence>
<proteinExistence type="predicted"/>